<gene>
    <name evidence="1" type="ORF">EOJ36_00725</name>
</gene>
<dbReference type="AlphaFoldDB" id="A0A437PWC8"/>
<reference evidence="1 2" key="1">
    <citation type="submission" date="2019-01" db="EMBL/GenBank/DDBJ databases">
        <authorList>
            <person name="Chen W.-M."/>
        </authorList>
    </citation>
    <scope>NUCLEOTIDE SEQUENCE [LARGE SCALE GENOMIC DNA]</scope>
    <source>
        <strain evidence="1 2">FSY-15</strain>
    </source>
</reference>
<sequence>MKKYLLLIVFLFCVFTGYSQVGSIELSTGGFSFIPAFTSKEPNIIINAGTNQTKKLTGNIMFMTRVRSMTPNTVVIMTRYKLIDRKFKAILGVHLPAMQVTPDYQVTSFFGQELATSYPISKEWNIGTFTLHGKGRNSDFEALLLAGNAIFHKKSWGVMSQAYYLNVGNLTGLAETLTYDINKTFQLKGFINYTFTDASVIGTVGVKYNL</sequence>
<evidence type="ECO:0008006" key="3">
    <source>
        <dbReference type="Google" id="ProtNLM"/>
    </source>
</evidence>
<dbReference type="Proteomes" id="UP000282832">
    <property type="component" value="Unassembled WGS sequence"/>
</dbReference>
<evidence type="ECO:0000313" key="1">
    <source>
        <dbReference type="EMBL" id="RVU26549.1"/>
    </source>
</evidence>
<dbReference type="EMBL" id="SACY01000001">
    <property type="protein sequence ID" value="RVU26549.1"/>
    <property type="molecule type" value="Genomic_DNA"/>
</dbReference>
<protein>
    <recommendedName>
        <fullName evidence="3">Outer membrane protein beta-barrel domain-containing protein</fullName>
    </recommendedName>
</protein>
<comment type="caution">
    <text evidence="1">The sequence shown here is derived from an EMBL/GenBank/DDBJ whole genome shotgun (WGS) entry which is preliminary data.</text>
</comment>
<organism evidence="1 2">
    <name type="scientific">Sandaracinomonas limnophila</name>
    <dbReference type="NCBI Taxonomy" id="1862386"/>
    <lineage>
        <taxon>Bacteria</taxon>
        <taxon>Pseudomonadati</taxon>
        <taxon>Bacteroidota</taxon>
        <taxon>Cytophagia</taxon>
        <taxon>Cytophagales</taxon>
        <taxon>Flectobacillaceae</taxon>
        <taxon>Sandaracinomonas</taxon>
    </lineage>
</organism>
<proteinExistence type="predicted"/>
<name>A0A437PWC8_9BACT</name>
<evidence type="ECO:0000313" key="2">
    <source>
        <dbReference type="Proteomes" id="UP000282832"/>
    </source>
</evidence>
<keyword evidence="2" id="KW-1185">Reference proteome</keyword>
<dbReference type="OrthoDB" id="650068at2"/>
<accession>A0A437PWC8</accession>
<dbReference type="RefSeq" id="WP_127802101.1">
    <property type="nucleotide sequence ID" value="NZ_SACY01000001.1"/>
</dbReference>